<dbReference type="PANTHER" id="PTHR38045">
    <property type="entry name" value="CHROMOSOME 1, WHOLE GENOME SHOTGUN SEQUENCE"/>
    <property type="match status" value="1"/>
</dbReference>
<feature type="domain" description="Heparinase II/III-like C-terminal" evidence="4">
    <location>
        <begin position="816"/>
        <end position="1011"/>
    </location>
</feature>
<dbReference type="PROSITE" id="PS01091">
    <property type="entry name" value="TATD_3"/>
    <property type="match status" value="1"/>
</dbReference>
<proteinExistence type="predicted"/>
<dbReference type="SUPFAM" id="SSF51556">
    <property type="entry name" value="Metallo-dependent hydrolases"/>
    <property type="match status" value="1"/>
</dbReference>
<evidence type="ECO:0000256" key="3">
    <source>
        <dbReference type="SAM" id="MobiDB-lite"/>
    </source>
</evidence>
<dbReference type="InterPro" id="IPR001130">
    <property type="entry name" value="TatD-like"/>
</dbReference>
<dbReference type="GO" id="GO:0016829">
    <property type="term" value="F:lyase activity"/>
    <property type="evidence" value="ECO:0007669"/>
    <property type="project" value="InterPro"/>
</dbReference>
<dbReference type="EMBL" id="LNZH02000187">
    <property type="protein sequence ID" value="OCB87843.1"/>
    <property type="molecule type" value="Genomic_DNA"/>
</dbReference>
<evidence type="ECO:0000256" key="1">
    <source>
        <dbReference type="ARBA" id="ARBA00004196"/>
    </source>
</evidence>
<organism evidence="5 6">
    <name type="scientific">Sanghuangporus baumii</name>
    <name type="common">Phellinus baumii</name>
    <dbReference type="NCBI Taxonomy" id="108892"/>
    <lineage>
        <taxon>Eukaryota</taxon>
        <taxon>Fungi</taxon>
        <taxon>Dikarya</taxon>
        <taxon>Basidiomycota</taxon>
        <taxon>Agaricomycotina</taxon>
        <taxon>Agaricomycetes</taxon>
        <taxon>Hymenochaetales</taxon>
        <taxon>Hymenochaetaceae</taxon>
        <taxon>Sanghuangporus</taxon>
    </lineage>
</organism>
<accession>A0A9Q5N8M8</accession>
<feature type="region of interest" description="Disordered" evidence="3">
    <location>
        <begin position="1012"/>
        <end position="1032"/>
    </location>
</feature>
<dbReference type="InterPro" id="IPR008929">
    <property type="entry name" value="Chondroitin_lyas"/>
</dbReference>
<dbReference type="GO" id="GO:0016788">
    <property type="term" value="F:hydrolase activity, acting on ester bonds"/>
    <property type="evidence" value="ECO:0007669"/>
    <property type="project" value="InterPro"/>
</dbReference>
<evidence type="ECO:0000259" key="4">
    <source>
        <dbReference type="Pfam" id="PF07940"/>
    </source>
</evidence>
<evidence type="ECO:0000256" key="2">
    <source>
        <dbReference type="ARBA" id="ARBA00022801"/>
    </source>
</evidence>
<dbReference type="Pfam" id="PF01026">
    <property type="entry name" value="TatD_DNase"/>
    <property type="match status" value="1"/>
</dbReference>
<dbReference type="Pfam" id="PF07940">
    <property type="entry name" value="Hepar_II_III_C"/>
    <property type="match status" value="1"/>
</dbReference>
<gene>
    <name evidence="5" type="ORF">A7U60_g4977</name>
</gene>
<dbReference type="InterPro" id="IPR012480">
    <property type="entry name" value="Hepar_II_III_C"/>
</dbReference>
<dbReference type="PANTHER" id="PTHR38045:SF1">
    <property type="entry name" value="HEPARINASE II_III-LIKE PROTEIN"/>
    <property type="match status" value="1"/>
</dbReference>
<evidence type="ECO:0000313" key="6">
    <source>
        <dbReference type="Proteomes" id="UP000757232"/>
    </source>
</evidence>
<dbReference type="InterPro" id="IPR018228">
    <property type="entry name" value="DNase_TatD-rel_CS"/>
</dbReference>
<dbReference type="Proteomes" id="UP000757232">
    <property type="component" value="Unassembled WGS sequence"/>
</dbReference>
<evidence type="ECO:0000313" key="5">
    <source>
        <dbReference type="EMBL" id="OCB87843.1"/>
    </source>
</evidence>
<feature type="region of interest" description="Disordered" evidence="3">
    <location>
        <begin position="435"/>
        <end position="456"/>
    </location>
</feature>
<keyword evidence="2" id="KW-0378">Hydrolase</keyword>
<dbReference type="InterPro" id="IPR032466">
    <property type="entry name" value="Metal_Hydrolase"/>
</dbReference>
<keyword evidence="6" id="KW-1185">Reference proteome</keyword>
<dbReference type="Gene3D" id="2.70.98.70">
    <property type="match status" value="1"/>
</dbReference>
<feature type="compositionally biased region" description="Low complexity" evidence="3">
    <location>
        <begin position="379"/>
        <end position="391"/>
    </location>
</feature>
<sequence>MHRQVNLFYEDIGVNLTDPVFRGVYHGRKKHDDDFDLMLQRVKTAGVRSVMITGGSLRESQEALNVAEKYGFYATVGCHPTRSSEFDKFDSGPEGYLAALDEVISLDLQGPRKIAAVGECGLDYDRLHFASQEVQRKHFKSQLSLARKYHLPLFLHSRAAHGDFVNILHEGGFGTDGGRSVGGKGGVVHSFTGTGAEVEELIDMGFHVSVNGCSLKTEESLKAASAIPLDKLMLETDAPWCSMASTHASKRHLDLMPAGLREVYFPPATKPESHVPGRPVKGRNEPCAIGGDFKNAMASSFDSGQRPLTHVRYQSANSNPYGSGDPYYNQSSGFLPPQKPKKGVSPWIKFGIPVAILVIVGVVVGAVVGTRNNDDDNKASSNDPSAAASSVVSAKSEVGRFAVQTDSEFMMPIYPSTTNTAVFTTPTFVETTDSNVAWPEDPFQPSNPSPTDVRTDRPRLIAPQYKWEALPNLIANDPYLSGWNQTIFGNATEWKNMDPVPYFMDGDSGILDVCREVKERVKVFAYVYRMTNDSSWVDRTWLELQNAAGNGSTTWGPDEDKWNSAHFLDTAEMSAAFGIAYDWLYDMWNDSQKEQIRSTLNQYGLSLGVAALTQGTNGWWANADIKGNWNCVCNGGLTLASLAILGDDTTGNAQQLLTLTVPNAKENCVFAVSDDGTWAETANYWYFGTTGWAEMTSALISATGSDHGMLTNNPNFNQTGLFHMFVTGQTSLFNYGDHGPNKYTATANSLIFMADQFKTPAYGLFQRDMPDAAEPWSMFWYDPTISGAFWNGMPLDNSFENHTDQWVSMRSSWTDRDALYVAMKAGMNQGHQTHNDLDVGDFVLDALGTRWAGELGSGDYLSLNYFSNDTQESDRWRYYRKMTIGQNCIVVNHENQNVAAAPSITNYGSSGTVQGSSTVIDIPDDSTAFWVADLASAYFDVTSYSRGVRLLNKRRQVLIQDEIDTSQALQWRMHTNASVQIDGTQITLTLDGQTLIMQVLNAPSGISIDTAEAARTSSDPALPEGQSDQSNPEVTVVTMDLPAGSYTLEVLFNPQWSGMSSSDFVSPSSVALSDWSLTSHG</sequence>
<name>A0A9Q5N8M8_SANBA</name>
<feature type="region of interest" description="Disordered" evidence="3">
    <location>
        <begin position="371"/>
        <end position="391"/>
    </location>
</feature>
<dbReference type="SUPFAM" id="SSF48230">
    <property type="entry name" value="Chondroitin AC/alginate lyase"/>
    <property type="match status" value="1"/>
</dbReference>
<dbReference type="OrthoDB" id="3476529at2759"/>
<comment type="subcellular location">
    <subcellularLocation>
        <location evidence="1">Cell envelope</location>
    </subcellularLocation>
</comment>
<dbReference type="Gene3D" id="1.50.10.100">
    <property type="entry name" value="Chondroitin AC/alginate lyase"/>
    <property type="match status" value="1"/>
</dbReference>
<comment type="caution">
    <text evidence="5">The sequence shown here is derived from an EMBL/GenBank/DDBJ whole genome shotgun (WGS) entry which is preliminary data.</text>
</comment>
<dbReference type="CDD" id="cd01310">
    <property type="entry name" value="TatD_DNAse"/>
    <property type="match status" value="1"/>
</dbReference>
<dbReference type="AlphaFoldDB" id="A0A9Q5N8M8"/>
<protein>
    <recommendedName>
        <fullName evidence="4">Heparinase II/III-like C-terminal domain-containing protein</fullName>
    </recommendedName>
</protein>
<dbReference type="Gene3D" id="3.20.20.140">
    <property type="entry name" value="Metal-dependent hydrolases"/>
    <property type="match status" value="1"/>
</dbReference>
<reference evidence="5" key="1">
    <citation type="submission" date="2016-06" db="EMBL/GenBank/DDBJ databases">
        <title>Draft Genome sequence of the fungus Inonotus baumii.</title>
        <authorList>
            <person name="Zhu H."/>
            <person name="Lin W."/>
        </authorList>
    </citation>
    <scope>NUCLEOTIDE SEQUENCE</scope>
    <source>
        <strain evidence="5">821</strain>
    </source>
</reference>